<sequence>MTPEKFNKLQSKAWVLVMEHLKYLDSEEKGSASCKDRISSITEVDRIETAETLFSEAALFQCMADELCNAAIRREKIEKEKQNDSLQS</sequence>
<dbReference type="AlphaFoldDB" id="G9WTI4"/>
<name>G9WTI4_9FIRM</name>
<keyword evidence="2" id="KW-1185">Reference proteome</keyword>
<protein>
    <submittedName>
        <fullName evidence="1">Uncharacterized protein</fullName>
    </submittedName>
</protein>
<dbReference type="EMBL" id="AFZD01000015">
    <property type="protein sequence ID" value="EHL12507.1"/>
    <property type="molecule type" value="Genomic_DNA"/>
</dbReference>
<dbReference type="Proteomes" id="UP000003527">
    <property type="component" value="Unassembled WGS sequence"/>
</dbReference>
<accession>G9WTI4</accession>
<reference evidence="1 2" key="1">
    <citation type="submission" date="2011-08" db="EMBL/GenBank/DDBJ databases">
        <title>The Genome Sequence of Oribacterium sp. ACB7.</title>
        <authorList>
            <consortium name="The Broad Institute Genome Sequencing Platform"/>
            <person name="Earl A."/>
            <person name="Ward D."/>
            <person name="Feldgarden M."/>
            <person name="Gevers D."/>
            <person name="Sizova M."/>
            <person name="Hazen A."/>
            <person name="Epstein S."/>
            <person name="Young S.K."/>
            <person name="Zeng Q."/>
            <person name="Gargeya S."/>
            <person name="Fitzgerald M."/>
            <person name="Haas B."/>
            <person name="Abouelleil A."/>
            <person name="Alvarado L."/>
            <person name="Arachchi H.M."/>
            <person name="Berlin A."/>
            <person name="Brown A."/>
            <person name="Chapman S.B."/>
            <person name="Chen Z."/>
            <person name="Dunbar C."/>
            <person name="Freedman E."/>
            <person name="Gearin G."/>
            <person name="Gellesch M."/>
            <person name="Goldberg J."/>
            <person name="Griggs A."/>
            <person name="Gujja S."/>
            <person name="Heiman D."/>
            <person name="Howarth C."/>
            <person name="Larson L."/>
            <person name="Lui A."/>
            <person name="MacDonald P.J.P."/>
            <person name="Montmayeur A."/>
            <person name="Murphy C."/>
            <person name="Neiman D."/>
            <person name="Pearson M."/>
            <person name="Priest M."/>
            <person name="Roberts A."/>
            <person name="Saif S."/>
            <person name="Shea T."/>
            <person name="Shenoy N."/>
            <person name="Sisk P."/>
            <person name="Stolte C."/>
            <person name="Sykes S."/>
            <person name="Wortman J."/>
            <person name="Nusbaum C."/>
            <person name="Birren B."/>
        </authorList>
    </citation>
    <scope>NUCLEOTIDE SEQUENCE [LARGE SCALE GENOMIC DNA]</scope>
    <source>
        <strain evidence="1 2">ACB7</strain>
    </source>
</reference>
<comment type="caution">
    <text evidence="1">The sequence shown here is derived from an EMBL/GenBank/DDBJ whole genome shotgun (WGS) entry which is preliminary data.</text>
</comment>
<evidence type="ECO:0000313" key="2">
    <source>
        <dbReference type="Proteomes" id="UP000003527"/>
    </source>
</evidence>
<organism evidence="1 2">
    <name type="scientific">Oribacterium asaccharolyticum ACB7</name>
    <dbReference type="NCBI Taxonomy" id="796944"/>
    <lineage>
        <taxon>Bacteria</taxon>
        <taxon>Bacillati</taxon>
        <taxon>Bacillota</taxon>
        <taxon>Clostridia</taxon>
        <taxon>Lachnospirales</taxon>
        <taxon>Lachnospiraceae</taxon>
        <taxon>Oribacterium</taxon>
    </lineage>
</organism>
<proteinExistence type="predicted"/>
<gene>
    <name evidence="1" type="ORF">HMPREF9624_00218</name>
</gene>
<dbReference type="HOGENOM" id="CLU_2466022_0_0_9"/>
<dbReference type="PATRIC" id="fig|796944.3.peg.928"/>
<evidence type="ECO:0000313" key="1">
    <source>
        <dbReference type="EMBL" id="EHL12507.1"/>
    </source>
</evidence>